<accession>A0A4S4AVZ6</accession>
<comment type="caution">
    <text evidence="1">The sequence shown here is derived from an EMBL/GenBank/DDBJ whole genome shotgun (WGS) entry which is preliminary data.</text>
</comment>
<dbReference type="GO" id="GO:0003677">
    <property type="term" value="F:DNA binding"/>
    <property type="evidence" value="ECO:0007669"/>
    <property type="project" value="UniProtKB-KW"/>
</dbReference>
<evidence type="ECO:0000313" key="2">
    <source>
        <dbReference type="Proteomes" id="UP000307956"/>
    </source>
</evidence>
<evidence type="ECO:0000313" key="1">
    <source>
        <dbReference type="EMBL" id="THF63395.1"/>
    </source>
</evidence>
<sequence>MLAKMTAKNQLTLPKSITNAIGQVEYFDIEARDGQIILTPVRIQRADAVRSKLAELGLDEQDIEDAVNWARAENGRTGQ</sequence>
<dbReference type="SUPFAM" id="SSF89447">
    <property type="entry name" value="AbrB/MazE/MraZ-like"/>
    <property type="match status" value="1"/>
</dbReference>
<organism evidence="1 2">
    <name type="scientific">Pseudothauera rhizosphaerae</name>
    <dbReference type="NCBI Taxonomy" id="2565932"/>
    <lineage>
        <taxon>Bacteria</taxon>
        <taxon>Pseudomonadati</taxon>
        <taxon>Pseudomonadota</taxon>
        <taxon>Betaproteobacteria</taxon>
        <taxon>Rhodocyclales</taxon>
        <taxon>Zoogloeaceae</taxon>
        <taxon>Pseudothauera</taxon>
    </lineage>
</organism>
<proteinExistence type="predicted"/>
<keyword evidence="1" id="KW-0238">DNA-binding</keyword>
<dbReference type="InterPro" id="IPR037914">
    <property type="entry name" value="SpoVT-AbrB_sf"/>
</dbReference>
<dbReference type="Proteomes" id="UP000307956">
    <property type="component" value="Unassembled WGS sequence"/>
</dbReference>
<gene>
    <name evidence="1" type="ORF">E6O51_04865</name>
</gene>
<dbReference type="OrthoDB" id="122640at2"/>
<dbReference type="AlphaFoldDB" id="A0A4S4AVZ6"/>
<dbReference type="EMBL" id="SSOD01000003">
    <property type="protein sequence ID" value="THF63395.1"/>
    <property type="molecule type" value="Genomic_DNA"/>
</dbReference>
<name>A0A4S4AVZ6_9RHOO</name>
<dbReference type="RefSeq" id="WP_136383846.1">
    <property type="nucleotide sequence ID" value="NZ_SSOD01000003.1"/>
</dbReference>
<protein>
    <submittedName>
        <fullName evidence="1">AbrB/MazE/SpoVT family DNA-binding domain-containing protein</fullName>
    </submittedName>
</protein>
<reference evidence="1 2" key="1">
    <citation type="submission" date="2019-04" db="EMBL/GenBank/DDBJ databases">
        <title>Azoarcus rhizosphaerae sp. nov. isolated from rhizosphere of Ficus religiosa.</title>
        <authorList>
            <person name="Lin S.-Y."/>
            <person name="Hameed A."/>
            <person name="Hsu Y.-H."/>
            <person name="Young C.-C."/>
        </authorList>
    </citation>
    <scope>NUCLEOTIDE SEQUENCE [LARGE SCALE GENOMIC DNA]</scope>
    <source>
        <strain evidence="1 2">CC-YHH848</strain>
    </source>
</reference>
<keyword evidence="2" id="KW-1185">Reference proteome</keyword>